<dbReference type="AlphaFoldDB" id="A0AAD7VI66"/>
<gene>
    <name evidence="2" type="ORF">O6P43_006450</name>
</gene>
<dbReference type="Proteomes" id="UP001163823">
    <property type="component" value="Chromosome 3"/>
</dbReference>
<evidence type="ECO:0000313" key="3">
    <source>
        <dbReference type="Proteomes" id="UP001163823"/>
    </source>
</evidence>
<sequence>MWVCLYAMETLIWRDFKLPSSSTSTDNIPVLVVSLLVALFWGLWLPSFVVVSLASLTLAALHSVMTSLLLGAVILGSNRILRMAITNIGLCRVFGDKVILRNFNLVVNG</sequence>
<dbReference type="EMBL" id="JARAOO010000003">
    <property type="protein sequence ID" value="KAJ7976702.1"/>
    <property type="molecule type" value="Genomic_DNA"/>
</dbReference>
<protein>
    <submittedName>
        <fullName evidence="2">Uncharacterized protein</fullName>
    </submittedName>
</protein>
<feature type="transmembrane region" description="Helical" evidence="1">
    <location>
        <begin position="50"/>
        <end position="75"/>
    </location>
</feature>
<feature type="transmembrane region" description="Helical" evidence="1">
    <location>
        <begin position="27"/>
        <end position="44"/>
    </location>
</feature>
<reference evidence="2" key="1">
    <citation type="journal article" date="2023" name="Science">
        <title>Elucidation of the pathway for biosynthesis of saponin adjuvants from the soapbark tree.</title>
        <authorList>
            <person name="Reed J."/>
            <person name="Orme A."/>
            <person name="El-Demerdash A."/>
            <person name="Owen C."/>
            <person name="Martin L.B.B."/>
            <person name="Misra R.C."/>
            <person name="Kikuchi S."/>
            <person name="Rejzek M."/>
            <person name="Martin A.C."/>
            <person name="Harkess A."/>
            <person name="Leebens-Mack J."/>
            <person name="Louveau T."/>
            <person name="Stephenson M.J."/>
            <person name="Osbourn A."/>
        </authorList>
    </citation>
    <scope>NUCLEOTIDE SEQUENCE</scope>
    <source>
        <strain evidence="2">S10</strain>
    </source>
</reference>
<evidence type="ECO:0000313" key="2">
    <source>
        <dbReference type="EMBL" id="KAJ7976702.1"/>
    </source>
</evidence>
<proteinExistence type="predicted"/>
<keyword evidence="1" id="KW-1133">Transmembrane helix</keyword>
<keyword evidence="1" id="KW-0472">Membrane</keyword>
<comment type="caution">
    <text evidence="2">The sequence shown here is derived from an EMBL/GenBank/DDBJ whole genome shotgun (WGS) entry which is preliminary data.</text>
</comment>
<dbReference type="KEGG" id="qsa:O6P43_006450"/>
<evidence type="ECO:0000256" key="1">
    <source>
        <dbReference type="SAM" id="Phobius"/>
    </source>
</evidence>
<name>A0AAD7VI66_QUISA</name>
<organism evidence="2 3">
    <name type="scientific">Quillaja saponaria</name>
    <name type="common">Soap bark tree</name>
    <dbReference type="NCBI Taxonomy" id="32244"/>
    <lineage>
        <taxon>Eukaryota</taxon>
        <taxon>Viridiplantae</taxon>
        <taxon>Streptophyta</taxon>
        <taxon>Embryophyta</taxon>
        <taxon>Tracheophyta</taxon>
        <taxon>Spermatophyta</taxon>
        <taxon>Magnoliopsida</taxon>
        <taxon>eudicotyledons</taxon>
        <taxon>Gunneridae</taxon>
        <taxon>Pentapetalae</taxon>
        <taxon>rosids</taxon>
        <taxon>fabids</taxon>
        <taxon>Fabales</taxon>
        <taxon>Quillajaceae</taxon>
        <taxon>Quillaja</taxon>
    </lineage>
</organism>
<accession>A0AAD7VI66</accession>
<keyword evidence="1" id="KW-0812">Transmembrane</keyword>
<keyword evidence="3" id="KW-1185">Reference proteome</keyword>